<evidence type="ECO:0000256" key="1">
    <source>
        <dbReference type="SAM" id="MobiDB-lite"/>
    </source>
</evidence>
<name>A0A7J5ZHK8_DISMA</name>
<reference evidence="2 3" key="1">
    <citation type="submission" date="2020-03" db="EMBL/GenBank/DDBJ databases">
        <title>Dissostichus mawsoni Genome sequencing and assembly.</title>
        <authorList>
            <person name="Park H."/>
        </authorList>
    </citation>
    <scope>NUCLEOTIDE SEQUENCE [LARGE SCALE GENOMIC DNA]</scope>
    <source>
        <strain evidence="2">DM0001</strain>
        <tissue evidence="2">Muscle</tissue>
    </source>
</reference>
<accession>A0A7J5ZHK8</accession>
<dbReference type="AlphaFoldDB" id="A0A7J5ZHK8"/>
<feature type="region of interest" description="Disordered" evidence="1">
    <location>
        <begin position="1"/>
        <end position="21"/>
    </location>
</feature>
<proteinExistence type="predicted"/>
<keyword evidence="3" id="KW-1185">Reference proteome</keyword>
<dbReference type="EMBL" id="JAAKFY010000002">
    <property type="protein sequence ID" value="KAF3860479.1"/>
    <property type="molecule type" value="Genomic_DNA"/>
</dbReference>
<evidence type="ECO:0000313" key="2">
    <source>
        <dbReference type="EMBL" id="KAF3860479.1"/>
    </source>
</evidence>
<organism evidence="2 3">
    <name type="scientific">Dissostichus mawsoni</name>
    <name type="common">Antarctic cod</name>
    <dbReference type="NCBI Taxonomy" id="36200"/>
    <lineage>
        <taxon>Eukaryota</taxon>
        <taxon>Metazoa</taxon>
        <taxon>Chordata</taxon>
        <taxon>Craniata</taxon>
        <taxon>Vertebrata</taxon>
        <taxon>Euteleostomi</taxon>
        <taxon>Actinopterygii</taxon>
        <taxon>Neopterygii</taxon>
        <taxon>Teleostei</taxon>
        <taxon>Neoteleostei</taxon>
        <taxon>Acanthomorphata</taxon>
        <taxon>Eupercaria</taxon>
        <taxon>Perciformes</taxon>
        <taxon>Notothenioidei</taxon>
        <taxon>Nototheniidae</taxon>
        <taxon>Dissostichus</taxon>
    </lineage>
</organism>
<dbReference type="Proteomes" id="UP000518266">
    <property type="component" value="Unassembled WGS sequence"/>
</dbReference>
<comment type="caution">
    <text evidence="2">The sequence shown here is derived from an EMBL/GenBank/DDBJ whole genome shotgun (WGS) entry which is preliminary data.</text>
</comment>
<evidence type="ECO:0000313" key="3">
    <source>
        <dbReference type="Proteomes" id="UP000518266"/>
    </source>
</evidence>
<sequence>MDRPPAGSHSGTNRECQSHHRHYQHKLLAERENKRERRDLVCEAWRLNLEIYQLLSLNYSQGLRSAQGARGCNSDQPPVKVAVSSSARSVRRGLRQKRAAHPLQCNMRRADVQQAHSSSLRVQKALKAGQRLISALAYLGLYLIRERARPSQSEIAEFTES</sequence>
<protein>
    <submittedName>
        <fullName evidence="2">Uncharacterized protein</fullName>
    </submittedName>
</protein>
<gene>
    <name evidence="2" type="ORF">F7725_000734</name>
</gene>